<proteinExistence type="predicted"/>
<evidence type="ECO:0000256" key="1">
    <source>
        <dbReference type="SAM" id="MobiDB-lite"/>
    </source>
</evidence>
<dbReference type="InterPro" id="IPR006490">
    <property type="entry name" value="Maj_tail_phi13"/>
</dbReference>
<dbReference type="OrthoDB" id="21631at10239"/>
<keyword evidence="3" id="KW-1185">Reference proteome</keyword>
<dbReference type="GeneID" id="19685773"/>
<name>A0A060AKE9_9CAUD</name>
<dbReference type="Proteomes" id="UP000026999">
    <property type="component" value="Segment"/>
</dbReference>
<feature type="region of interest" description="Disordered" evidence="1">
    <location>
        <begin position="184"/>
        <end position="222"/>
    </location>
</feature>
<dbReference type="KEGG" id="vg:19685773"/>
<dbReference type="RefSeq" id="YP_009042536.1">
    <property type="nucleotide sequence ID" value="NC_024355.1"/>
</dbReference>
<feature type="compositionally biased region" description="Basic and acidic residues" evidence="1">
    <location>
        <begin position="200"/>
        <end position="210"/>
    </location>
</feature>
<evidence type="ECO:0000313" key="2">
    <source>
        <dbReference type="EMBL" id="AIA64057.1"/>
    </source>
</evidence>
<evidence type="ECO:0000313" key="3">
    <source>
        <dbReference type="Proteomes" id="UP000026999"/>
    </source>
</evidence>
<sequence length="222" mass="23994">MASTIGFKRATFFIYDKDDKVEDTYVVEGKANKGGTTEASISGLSAEAVKVYASNVAYYVAQRGTGSVELSLSILDITDVLAARLLGRKENEDGIYLVGENTEPPYAGVLMESAALDGQPIFFALLKGKFRLDEQNLATNEDELSEPEADELEGQFVADAHGNTYATARGEDKREALKQLFYNIAGDGSENTDSTPSGRLVDDSEKHDETPVADSEETTDTP</sequence>
<accession>A0A060AKE9</accession>
<dbReference type="Pfam" id="PF04630">
    <property type="entry name" value="Phage_TTP_1"/>
    <property type="match status" value="1"/>
</dbReference>
<gene>
    <name evidence="2" type="ORF">PHAGE6E_31</name>
</gene>
<reference evidence="2 3" key="1">
    <citation type="journal article" date="2014" name="Genome Announc.">
        <title>Complete Genome Sequence of a Staphylococcus epidermidis Bacteriophage Isolated from the Anterior Nares of Humans.</title>
        <authorList>
            <person name="Aswani V.H."/>
            <person name="Tremblay D.M."/>
            <person name="Moineau S."/>
            <person name="Shukla S.K."/>
        </authorList>
    </citation>
    <scope>NUCLEOTIDE SEQUENCE [LARGE SCALE GENOMIC DNA]</scope>
</reference>
<organism evidence="2 3">
    <name type="scientific">Staphylococcus phage 6ec</name>
    <dbReference type="NCBI Taxonomy" id="1500386"/>
    <lineage>
        <taxon>Viruses</taxon>
        <taxon>Duplodnaviria</taxon>
        <taxon>Heunggongvirae</taxon>
        <taxon>Uroviricota</taxon>
        <taxon>Caudoviricetes</taxon>
        <taxon>Sextaecvirus</taxon>
        <taxon>Sextaecvirus sextaec</taxon>
    </lineage>
</organism>
<dbReference type="NCBIfam" id="TIGR01603">
    <property type="entry name" value="maj_tail_phi13"/>
    <property type="match status" value="1"/>
</dbReference>
<dbReference type="InterPro" id="IPR006724">
    <property type="entry name" value="Phage_TTP"/>
</dbReference>
<protein>
    <submittedName>
        <fullName evidence="2">Major tail protein</fullName>
    </submittedName>
</protein>
<dbReference type="EMBL" id="KJ804259">
    <property type="protein sequence ID" value="AIA64057.1"/>
    <property type="molecule type" value="Genomic_DNA"/>
</dbReference>